<evidence type="ECO:0000256" key="1">
    <source>
        <dbReference type="ARBA" id="ARBA00010515"/>
    </source>
</evidence>
<feature type="domain" description="Alpha/beta hydrolase fold-3" evidence="3">
    <location>
        <begin position="86"/>
        <end position="289"/>
    </location>
</feature>
<dbReference type="PROSITE" id="PS01173">
    <property type="entry name" value="LIPASE_GDXG_HIS"/>
    <property type="match status" value="1"/>
</dbReference>
<evidence type="ECO:0000313" key="4">
    <source>
        <dbReference type="EMBL" id="MBC2777996.1"/>
    </source>
</evidence>
<reference evidence="4 5" key="1">
    <citation type="submission" date="2020-08" db="EMBL/GenBank/DDBJ databases">
        <title>Draft genome sequence of Parasphingopyxis sp. GrpM-11.</title>
        <authorList>
            <person name="Oh J."/>
            <person name="Roh D.-H."/>
        </authorList>
    </citation>
    <scope>NUCLEOTIDE SEQUENCE [LARGE SCALE GENOMIC DNA]</scope>
    <source>
        <strain evidence="4 5">GrpM-11</strain>
    </source>
</reference>
<sequence length="329" mass="34778">MTEPTEPYVRPDVKMFLSLLAAQEGPKTHEVEPEVARGMMGAMVQIADVDAGELAIKRDLSFPGPAGDVPLRYYDAQSSREPGPAVVFFHGGGFVIGDLDSHDGICGEMARQLDLPVIAVDYRMGPECPFPAAPEDCIAAARWVASSPSELGLNVTGLVTAGDSAGGNLTLVVGLALRDEPADAPVIAQWPIYPATDMDADSGSMEEFAVGYFLETDTMGWFMSHYAADNTDWRASPMLQDAHGMPPTVLVTAGLDPLRDQGRAYAAKLIAGGVPTVFREAKGNVHGFVNMAKAVPSSRGDIAGCLTALKAVINEAEAERVMEQAAAAE</sequence>
<dbReference type="AlphaFoldDB" id="A0A842HY19"/>
<dbReference type="InterPro" id="IPR013094">
    <property type="entry name" value="AB_hydrolase_3"/>
</dbReference>
<proteinExistence type="inferred from homology"/>
<dbReference type="RefSeq" id="WP_185801292.1">
    <property type="nucleotide sequence ID" value="NZ_JACJVJ010000002.1"/>
</dbReference>
<dbReference type="PANTHER" id="PTHR48081">
    <property type="entry name" value="AB HYDROLASE SUPERFAMILY PROTEIN C4A8.06C"/>
    <property type="match status" value="1"/>
</dbReference>
<dbReference type="SUPFAM" id="SSF53474">
    <property type="entry name" value="alpha/beta-Hydrolases"/>
    <property type="match status" value="1"/>
</dbReference>
<dbReference type="Gene3D" id="3.40.50.1820">
    <property type="entry name" value="alpha/beta hydrolase"/>
    <property type="match status" value="1"/>
</dbReference>
<organism evidence="4 5">
    <name type="scientific">Parasphingopyxis marina</name>
    <dbReference type="NCBI Taxonomy" id="2761622"/>
    <lineage>
        <taxon>Bacteria</taxon>
        <taxon>Pseudomonadati</taxon>
        <taxon>Pseudomonadota</taxon>
        <taxon>Alphaproteobacteria</taxon>
        <taxon>Sphingomonadales</taxon>
        <taxon>Sphingomonadaceae</taxon>
        <taxon>Parasphingopyxis</taxon>
    </lineage>
</organism>
<evidence type="ECO:0000313" key="5">
    <source>
        <dbReference type="Proteomes" id="UP000564378"/>
    </source>
</evidence>
<comment type="caution">
    <text evidence="4">The sequence shown here is derived from an EMBL/GenBank/DDBJ whole genome shotgun (WGS) entry which is preliminary data.</text>
</comment>
<dbReference type="Pfam" id="PF07859">
    <property type="entry name" value="Abhydrolase_3"/>
    <property type="match status" value="1"/>
</dbReference>
<evidence type="ECO:0000259" key="3">
    <source>
        <dbReference type="Pfam" id="PF07859"/>
    </source>
</evidence>
<name>A0A842HY19_9SPHN</name>
<dbReference type="PANTHER" id="PTHR48081:SF8">
    <property type="entry name" value="ALPHA_BETA HYDROLASE FOLD-3 DOMAIN-CONTAINING PROTEIN-RELATED"/>
    <property type="match status" value="1"/>
</dbReference>
<protein>
    <submittedName>
        <fullName evidence="4">Alpha/beta hydrolase</fullName>
    </submittedName>
</protein>
<accession>A0A842HY19</accession>
<keyword evidence="5" id="KW-1185">Reference proteome</keyword>
<dbReference type="InterPro" id="IPR050300">
    <property type="entry name" value="GDXG_lipolytic_enzyme"/>
</dbReference>
<dbReference type="InterPro" id="IPR002168">
    <property type="entry name" value="Lipase_GDXG_HIS_AS"/>
</dbReference>
<dbReference type="Proteomes" id="UP000564378">
    <property type="component" value="Unassembled WGS sequence"/>
</dbReference>
<dbReference type="InterPro" id="IPR029058">
    <property type="entry name" value="AB_hydrolase_fold"/>
</dbReference>
<dbReference type="GO" id="GO:0016787">
    <property type="term" value="F:hydrolase activity"/>
    <property type="evidence" value="ECO:0007669"/>
    <property type="project" value="UniProtKB-KW"/>
</dbReference>
<dbReference type="EMBL" id="JACJVJ010000002">
    <property type="protein sequence ID" value="MBC2777996.1"/>
    <property type="molecule type" value="Genomic_DNA"/>
</dbReference>
<keyword evidence="2 4" id="KW-0378">Hydrolase</keyword>
<gene>
    <name evidence="4" type="ORF">H6P80_10240</name>
</gene>
<comment type="similarity">
    <text evidence="1">Belongs to the 'GDXG' lipolytic enzyme family.</text>
</comment>
<evidence type="ECO:0000256" key="2">
    <source>
        <dbReference type="ARBA" id="ARBA00022801"/>
    </source>
</evidence>